<evidence type="ECO:0000256" key="2">
    <source>
        <dbReference type="ARBA" id="ARBA00022490"/>
    </source>
</evidence>
<keyword evidence="8" id="KW-1185">Reference proteome</keyword>
<dbReference type="InterPro" id="IPR002915">
    <property type="entry name" value="DeoC/FbaB/LacD_aldolase"/>
</dbReference>
<comment type="subcellular location">
    <subcellularLocation>
        <location evidence="6">Cytoplasm</location>
    </subcellularLocation>
</comment>
<accession>H8I6L4</accession>
<evidence type="ECO:0000313" key="8">
    <source>
        <dbReference type="Proteomes" id="UP000005233"/>
    </source>
</evidence>
<dbReference type="GO" id="GO:0005737">
    <property type="term" value="C:cytoplasm"/>
    <property type="evidence" value="ECO:0007669"/>
    <property type="project" value="UniProtKB-SubCell"/>
</dbReference>
<dbReference type="GO" id="GO:0016052">
    <property type="term" value="P:carbohydrate catabolic process"/>
    <property type="evidence" value="ECO:0007669"/>
    <property type="project" value="TreeGrafter"/>
</dbReference>
<evidence type="ECO:0000256" key="3">
    <source>
        <dbReference type="ARBA" id="ARBA00023239"/>
    </source>
</evidence>
<dbReference type="GO" id="GO:0009264">
    <property type="term" value="P:deoxyribonucleotide catabolic process"/>
    <property type="evidence" value="ECO:0007669"/>
    <property type="project" value="UniProtKB-UniRule"/>
</dbReference>
<dbReference type="HAMAP" id="MF_00114">
    <property type="entry name" value="DeoC_type1"/>
    <property type="match status" value="1"/>
</dbReference>
<evidence type="ECO:0000256" key="4">
    <source>
        <dbReference type="ARBA" id="ARBA00023270"/>
    </source>
</evidence>
<keyword evidence="2 6" id="KW-0963">Cytoplasm</keyword>
<dbReference type="Proteomes" id="UP000005233">
    <property type="component" value="Chromosome"/>
</dbReference>
<dbReference type="PANTHER" id="PTHR10889">
    <property type="entry name" value="DEOXYRIBOSE-PHOSPHATE ALDOLASE"/>
    <property type="match status" value="1"/>
</dbReference>
<dbReference type="eggNOG" id="arCOG04320">
    <property type="taxonomic scope" value="Archaea"/>
</dbReference>
<dbReference type="RefSeq" id="WP_014404745.1">
    <property type="nucleotide sequence ID" value="NC_017034.1"/>
</dbReference>
<evidence type="ECO:0000256" key="6">
    <source>
        <dbReference type="HAMAP-Rule" id="MF_00114"/>
    </source>
</evidence>
<comment type="function">
    <text evidence="6">Catalyzes a reversible aldol reaction between acetaldehyde and D-glyceraldehyde 3-phosphate to generate 2-deoxy-D-ribose 5-phosphate.</text>
</comment>
<dbReference type="InterPro" id="IPR011343">
    <property type="entry name" value="DeoC"/>
</dbReference>
<evidence type="ECO:0000313" key="7">
    <source>
        <dbReference type="EMBL" id="AFC98906.1"/>
    </source>
</evidence>
<dbReference type="PANTHER" id="PTHR10889:SF1">
    <property type="entry name" value="DEOXYRIBOSE-PHOSPHATE ALDOLASE"/>
    <property type="match status" value="1"/>
</dbReference>
<dbReference type="KEGG" id="mez:Mtc_0134"/>
<dbReference type="NCBIfam" id="TIGR00126">
    <property type="entry name" value="deoC"/>
    <property type="match status" value="1"/>
</dbReference>
<dbReference type="STRING" id="1041930.Mtc_0134"/>
<dbReference type="GO" id="GO:0006018">
    <property type="term" value="P:2-deoxyribose 1-phosphate catabolic process"/>
    <property type="evidence" value="ECO:0007669"/>
    <property type="project" value="UniProtKB-UniRule"/>
</dbReference>
<dbReference type="FunFam" id="3.20.20.70:FF:000044">
    <property type="entry name" value="Deoxyribose-phosphate aldolase"/>
    <property type="match status" value="1"/>
</dbReference>
<feature type="active site" description="Proton donor/acceptor" evidence="6">
    <location>
        <position position="182"/>
    </location>
</feature>
<dbReference type="Pfam" id="PF01791">
    <property type="entry name" value="DeoC"/>
    <property type="match status" value="1"/>
</dbReference>
<reference evidence="7 8" key="1">
    <citation type="journal article" date="2012" name="J. Bacteriol.">
        <title>Complete genome sequence of a thermophilic methanogen, Methanocella conradii HZ254, isolated from Chinese rice field soil.</title>
        <authorList>
            <person name="Lu Z."/>
            <person name="Lu Y."/>
        </authorList>
    </citation>
    <scope>NUCLEOTIDE SEQUENCE [LARGE SCALE GENOMIC DNA]</scope>
    <source>
        <strain evidence="8">DSM 24694 / JCM 17849 / CGMCC 1.5162 / HZ254</strain>
    </source>
</reference>
<dbReference type="EC" id="4.1.2.4" evidence="6"/>
<gene>
    <name evidence="6 7" type="primary">deoC</name>
    <name evidence="7" type="ordered locus">Mtc_0134</name>
</gene>
<dbReference type="GeneID" id="11970893"/>
<dbReference type="InterPro" id="IPR013785">
    <property type="entry name" value="Aldolase_TIM"/>
</dbReference>
<evidence type="ECO:0000256" key="1">
    <source>
        <dbReference type="ARBA" id="ARBA00010936"/>
    </source>
</evidence>
<feature type="active site" description="Proton donor/acceptor" evidence="6">
    <location>
        <position position="92"/>
    </location>
</feature>
<evidence type="ECO:0000256" key="5">
    <source>
        <dbReference type="ARBA" id="ARBA00048791"/>
    </source>
</evidence>
<dbReference type="OrthoDB" id="31145at2157"/>
<comment type="catalytic activity">
    <reaction evidence="5 6">
        <text>2-deoxy-D-ribose 5-phosphate = D-glyceraldehyde 3-phosphate + acetaldehyde</text>
        <dbReference type="Rhea" id="RHEA:12821"/>
        <dbReference type="ChEBI" id="CHEBI:15343"/>
        <dbReference type="ChEBI" id="CHEBI:59776"/>
        <dbReference type="ChEBI" id="CHEBI:62877"/>
        <dbReference type="EC" id="4.1.2.4"/>
    </reaction>
</comment>
<protein>
    <recommendedName>
        <fullName evidence="6">Deoxyribose-phosphate aldolase</fullName>
        <shortName evidence="6">DERA</shortName>
        <ecNumber evidence="6">4.1.2.4</ecNumber>
    </recommendedName>
    <alternativeName>
        <fullName evidence="6">2-deoxy-D-ribose 5-phosphate aldolase</fullName>
    </alternativeName>
    <alternativeName>
        <fullName evidence="6">Phosphodeoxyriboaldolase</fullName>
        <shortName evidence="6">Deoxyriboaldolase</shortName>
    </alternativeName>
</protein>
<dbReference type="InterPro" id="IPR028581">
    <property type="entry name" value="DeoC_typeI"/>
</dbReference>
<dbReference type="GO" id="GO:0004139">
    <property type="term" value="F:deoxyribose-phosphate aldolase activity"/>
    <property type="evidence" value="ECO:0007669"/>
    <property type="project" value="UniProtKB-UniRule"/>
</dbReference>
<dbReference type="SMART" id="SM01133">
    <property type="entry name" value="DeoC"/>
    <property type="match status" value="1"/>
</dbReference>
<name>H8I6L4_METCZ</name>
<dbReference type="Gene3D" id="3.20.20.70">
    <property type="entry name" value="Aldolase class I"/>
    <property type="match status" value="1"/>
</dbReference>
<dbReference type="EMBL" id="CP003243">
    <property type="protein sequence ID" value="AFC98906.1"/>
    <property type="molecule type" value="Genomic_DNA"/>
</dbReference>
<dbReference type="HOGENOM" id="CLU_053595_0_1_2"/>
<keyword evidence="4 6" id="KW-0704">Schiff base</keyword>
<feature type="active site" description="Schiff-base intermediate with acetaldehyde" evidence="6">
    <location>
        <position position="154"/>
    </location>
</feature>
<comment type="similarity">
    <text evidence="1 6">Belongs to the DeoC/FbaB aldolase family. DeoC type 1 subfamily.</text>
</comment>
<sequence length="223" mass="24220">MNAREFARHIDHTLLRPDATEKDILRLCEEAKLYGFASACVASCWVGLARDRLRGSNVKACCVVGFPLGSEIYHAKAFEAREAVHAGAEEIDVVMNIGYFKSGRTDYVRMELEEIIAASKGATVKVIIETCYLTDAEKVEAARLARDAGAPYVKTSTGYGSMGATVEDVRLIKKEVPGIMIKASGGIRTYEDAKRLLDAGATRIGTSSAVKIMEELKALQAPK</sequence>
<dbReference type="AlphaFoldDB" id="H8I6L4"/>
<organism evidence="7 8">
    <name type="scientific">Methanocella conradii (strain DSM 24694 / JCM 17849 / CGMCC 1.5162 / HZ254)</name>
    <dbReference type="NCBI Taxonomy" id="1041930"/>
    <lineage>
        <taxon>Archaea</taxon>
        <taxon>Methanobacteriati</taxon>
        <taxon>Methanobacteriota</taxon>
        <taxon>Stenosarchaea group</taxon>
        <taxon>Methanomicrobia</taxon>
        <taxon>Methanocellales</taxon>
        <taxon>Methanocellaceae</taxon>
        <taxon>Methanocella</taxon>
    </lineage>
</organism>
<dbReference type="CDD" id="cd00959">
    <property type="entry name" value="DeoC"/>
    <property type="match status" value="1"/>
</dbReference>
<dbReference type="PIRSF" id="PIRSF001357">
    <property type="entry name" value="DeoC"/>
    <property type="match status" value="1"/>
</dbReference>
<proteinExistence type="inferred from homology"/>
<dbReference type="SUPFAM" id="SSF51569">
    <property type="entry name" value="Aldolase"/>
    <property type="match status" value="1"/>
</dbReference>
<dbReference type="UniPathway" id="UPA00002">
    <property type="reaction ID" value="UER00468"/>
</dbReference>
<keyword evidence="3 6" id="KW-0456">Lyase</keyword>
<comment type="pathway">
    <text evidence="6">Carbohydrate degradation; 2-deoxy-D-ribose 1-phosphate degradation; D-glyceraldehyde 3-phosphate and acetaldehyde from 2-deoxy-alpha-D-ribose 1-phosphate: step 2/2.</text>
</comment>